<protein>
    <submittedName>
        <fullName evidence="1">Uncharacterized protein</fullName>
    </submittedName>
</protein>
<comment type="caution">
    <text evidence="1">The sequence shown here is derived from an EMBL/GenBank/DDBJ whole genome shotgun (WGS) entry which is preliminary data.</text>
</comment>
<sequence length="236" mass="26666">MIKVRMKFDVITVRSNADTDWTGVLRQRSAGHRVQSKCRRRHPSVTTSRGDRERPDRFLSLLRSLKTSSAAAHRVLRSRKRLKNRPGLSRVLAAALALPPDGKVVGLDDCKEYVDIGRPFWKEAGVEHKIDIHIGNALEILDCAIADGQANTFDFVFIDADKKGYDDYYERCLQLVRRNGLIAFDNVLWDGKVYDAGDKSPDTAAIRRMNEKLQKDTRVDISMLTVGDGLTLALRK</sequence>
<proteinExistence type="predicted"/>
<evidence type="ECO:0000313" key="1">
    <source>
        <dbReference type="EMBL" id="KAG0422682.1"/>
    </source>
</evidence>
<dbReference type="Proteomes" id="UP000805193">
    <property type="component" value="Unassembled WGS sequence"/>
</dbReference>
<dbReference type="EMBL" id="JABSTQ010010196">
    <property type="protein sequence ID" value="KAG0422682.1"/>
    <property type="molecule type" value="Genomic_DNA"/>
</dbReference>
<reference evidence="1 2" key="1">
    <citation type="journal article" date="2020" name="Cell">
        <title>Large-Scale Comparative Analyses of Tick Genomes Elucidate Their Genetic Diversity and Vector Capacities.</title>
        <authorList>
            <consortium name="Tick Genome and Microbiome Consortium (TIGMIC)"/>
            <person name="Jia N."/>
            <person name="Wang J."/>
            <person name="Shi W."/>
            <person name="Du L."/>
            <person name="Sun Y."/>
            <person name="Zhan W."/>
            <person name="Jiang J.F."/>
            <person name="Wang Q."/>
            <person name="Zhang B."/>
            <person name="Ji P."/>
            <person name="Bell-Sakyi L."/>
            <person name="Cui X.M."/>
            <person name="Yuan T.T."/>
            <person name="Jiang B.G."/>
            <person name="Yang W.F."/>
            <person name="Lam T.T."/>
            <person name="Chang Q.C."/>
            <person name="Ding S.J."/>
            <person name="Wang X.J."/>
            <person name="Zhu J.G."/>
            <person name="Ruan X.D."/>
            <person name="Zhao L."/>
            <person name="Wei J.T."/>
            <person name="Ye R.Z."/>
            <person name="Que T.C."/>
            <person name="Du C.H."/>
            <person name="Zhou Y.H."/>
            <person name="Cheng J.X."/>
            <person name="Dai P.F."/>
            <person name="Guo W.B."/>
            <person name="Han X.H."/>
            <person name="Huang E.J."/>
            <person name="Li L.F."/>
            <person name="Wei W."/>
            <person name="Gao Y.C."/>
            <person name="Liu J.Z."/>
            <person name="Shao H.Z."/>
            <person name="Wang X."/>
            <person name="Wang C.C."/>
            <person name="Yang T.C."/>
            <person name="Huo Q.B."/>
            <person name="Li W."/>
            <person name="Chen H.Y."/>
            <person name="Chen S.E."/>
            <person name="Zhou L.G."/>
            <person name="Ni X.B."/>
            <person name="Tian J.H."/>
            <person name="Sheng Y."/>
            <person name="Liu T."/>
            <person name="Pan Y.S."/>
            <person name="Xia L.Y."/>
            <person name="Li J."/>
            <person name="Zhao F."/>
            <person name="Cao W.C."/>
        </authorList>
    </citation>
    <scope>NUCLEOTIDE SEQUENCE [LARGE SCALE GENOMIC DNA]</scope>
    <source>
        <strain evidence="1">Iper-2018</strain>
    </source>
</reference>
<keyword evidence="2" id="KW-1185">Reference proteome</keyword>
<gene>
    <name evidence="1" type="ORF">HPB47_001515</name>
</gene>
<name>A0AC60PNU2_IXOPE</name>
<evidence type="ECO:0000313" key="2">
    <source>
        <dbReference type="Proteomes" id="UP000805193"/>
    </source>
</evidence>
<accession>A0AC60PNU2</accession>
<organism evidence="1 2">
    <name type="scientific">Ixodes persulcatus</name>
    <name type="common">Taiga tick</name>
    <dbReference type="NCBI Taxonomy" id="34615"/>
    <lineage>
        <taxon>Eukaryota</taxon>
        <taxon>Metazoa</taxon>
        <taxon>Ecdysozoa</taxon>
        <taxon>Arthropoda</taxon>
        <taxon>Chelicerata</taxon>
        <taxon>Arachnida</taxon>
        <taxon>Acari</taxon>
        <taxon>Parasitiformes</taxon>
        <taxon>Ixodida</taxon>
        <taxon>Ixodoidea</taxon>
        <taxon>Ixodidae</taxon>
        <taxon>Ixodinae</taxon>
        <taxon>Ixodes</taxon>
    </lineage>
</organism>